<sequence>MPRRVLVCCAAFHFGRRSRCLAQPFCRVKRKCLSRLMLQFFRIMQGYFLSYVYSRQHCTCRPANIWGKAILVFCHC</sequence>
<dbReference type="AlphaFoldDB" id="A0A6B0U391"/>
<dbReference type="EMBL" id="GIFC01001584">
    <property type="protein sequence ID" value="MXU83667.1"/>
    <property type="molecule type" value="Transcribed_RNA"/>
</dbReference>
<proteinExistence type="predicted"/>
<accession>A0A6B0U391</accession>
<evidence type="ECO:0000313" key="1">
    <source>
        <dbReference type="EMBL" id="MXU83667.1"/>
    </source>
</evidence>
<organism evidence="1">
    <name type="scientific">Ixodes ricinus</name>
    <name type="common">Common tick</name>
    <name type="synonym">Acarus ricinus</name>
    <dbReference type="NCBI Taxonomy" id="34613"/>
    <lineage>
        <taxon>Eukaryota</taxon>
        <taxon>Metazoa</taxon>
        <taxon>Ecdysozoa</taxon>
        <taxon>Arthropoda</taxon>
        <taxon>Chelicerata</taxon>
        <taxon>Arachnida</taxon>
        <taxon>Acari</taxon>
        <taxon>Parasitiformes</taxon>
        <taxon>Ixodida</taxon>
        <taxon>Ixodoidea</taxon>
        <taxon>Ixodidae</taxon>
        <taxon>Ixodinae</taxon>
        <taxon>Ixodes</taxon>
    </lineage>
</organism>
<name>A0A6B0U391_IXORI</name>
<protein>
    <submittedName>
        <fullName evidence="1">Putative secreted protein</fullName>
    </submittedName>
</protein>
<reference evidence="1" key="1">
    <citation type="submission" date="2019-12" db="EMBL/GenBank/DDBJ databases">
        <title>An insight into the sialome of adult female Ixodes ricinus ticks feeding for 6 days.</title>
        <authorList>
            <person name="Perner J."/>
            <person name="Ribeiro J.M.C."/>
        </authorList>
    </citation>
    <scope>NUCLEOTIDE SEQUENCE</scope>
    <source>
        <strain evidence="1">Semi-engorged</strain>
        <tissue evidence="1">Salivary glands</tissue>
    </source>
</reference>